<dbReference type="EMBL" id="BQKI01000013">
    <property type="protein sequence ID" value="GJN06854.1"/>
    <property type="molecule type" value="Genomic_DNA"/>
</dbReference>
<evidence type="ECO:0000256" key="1">
    <source>
        <dbReference type="SAM" id="MobiDB-lite"/>
    </source>
</evidence>
<dbReference type="Proteomes" id="UP001054889">
    <property type="component" value="Unassembled WGS sequence"/>
</dbReference>
<accession>A0AAV5D798</accession>
<sequence length="95" mass="9906">MSAPPLPHPLPSVPHHRPHAPVAVAGPLVPALAPRRHAPLLPPVLLSRPPPVDALTAGSLAPLPRARLQHGHRGAHPGHVPPGARCPLRPPRHAP</sequence>
<protein>
    <submittedName>
        <fullName evidence="2">Uncharacterized protein</fullName>
    </submittedName>
</protein>
<comment type="caution">
    <text evidence="2">The sequence shown here is derived from an EMBL/GenBank/DDBJ whole genome shotgun (WGS) entry which is preliminary data.</text>
</comment>
<feature type="region of interest" description="Disordered" evidence="1">
    <location>
        <begin position="1"/>
        <end position="21"/>
    </location>
</feature>
<organism evidence="2 3">
    <name type="scientific">Eleusine coracana subsp. coracana</name>
    <dbReference type="NCBI Taxonomy" id="191504"/>
    <lineage>
        <taxon>Eukaryota</taxon>
        <taxon>Viridiplantae</taxon>
        <taxon>Streptophyta</taxon>
        <taxon>Embryophyta</taxon>
        <taxon>Tracheophyta</taxon>
        <taxon>Spermatophyta</taxon>
        <taxon>Magnoliopsida</taxon>
        <taxon>Liliopsida</taxon>
        <taxon>Poales</taxon>
        <taxon>Poaceae</taxon>
        <taxon>PACMAD clade</taxon>
        <taxon>Chloridoideae</taxon>
        <taxon>Cynodonteae</taxon>
        <taxon>Eleusininae</taxon>
        <taxon>Eleusine</taxon>
    </lineage>
</organism>
<proteinExistence type="predicted"/>
<evidence type="ECO:0000313" key="2">
    <source>
        <dbReference type="EMBL" id="GJN06854.1"/>
    </source>
</evidence>
<feature type="compositionally biased region" description="Pro residues" evidence="1">
    <location>
        <begin position="1"/>
        <end position="12"/>
    </location>
</feature>
<dbReference type="AlphaFoldDB" id="A0AAV5D798"/>
<keyword evidence="3" id="KW-1185">Reference proteome</keyword>
<reference evidence="2" key="2">
    <citation type="submission" date="2021-12" db="EMBL/GenBank/DDBJ databases">
        <title>Resequencing data analysis of finger millet.</title>
        <authorList>
            <person name="Hatakeyama M."/>
            <person name="Aluri S."/>
            <person name="Balachadran M.T."/>
            <person name="Sivarajan S.R."/>
            <person name="Poveda L."/>
            <person name="Shimizu-Inatsugi R."/>
            <person name="Schlapbach R."/>
            <person name="Sreeman S.M."/>
            <person name="Shimizu K.K."/>
        </authorList>
    </citation>
    <scope>NUCLEOTIDE SEQUENCE</scope>
</reference>
<evidence type="ECO:0000313" key="3">
    <source>
        <dbReference type="Proteomes" id="UP001054889"/>
    </source>
</evidence>
<name>A0AAV5D798_ELECO</name>
<reference evidence="2" key="1">
    <citation type="journal article" date="2018" name="DNA Res.">
        <title>Multiple hybrid de novo genome assembly of finger millet, an orphan allotetraploid crop.</title>
        <authorList>
            <person name="Hatakeyama M."/>
            <person name="Aluri S."/>
            <person name="Balachadran M.T."/>
            <person name="Sivarajan S.R."/>
            <person name="Patrignani A."/>
            <person name="Gruter S."/>
            <person name="Poveda L."/>
            <person name="Shimizu-Inatsugi R."/>
            <person name="Baeten J."/>
            <person name="Francoijs K.J."/>
            <person name="Nataraja K.N."/>
            <person name="Reddy Y.A.N."/>
            <person name="Phadnis S."/>
            <person name="Ravikumar R.L."/>
            <person name="Schlapbach R."/>
            <person name="Sreeman S.M."/>
            <person name="Shimizu K.K."/>
        </authorList>
    </citation>
    <scope>NUCLEOTIDE SEQUENCE</scope>
</reference>
<gene>
    <name evidence="2" type="primary">ga24623</name>
    <name evidence="2" type="ORF">PR202_ga24623</name>
</gene>
<feature type="region of interest" description="Disordered" evidence="1">
    <location>
        <begin position="69"/>
        <end position="95"/>
    </location>
</feature>